<dbReference type="AlphaFoldDB" id="A0A5C6BLC3"/>
<dbReference type="EMBL" id="SJPP01000001">
    <property type="protein sequence ID" value="TWU12805.1"/>
    <property type="molecule type" value="Genomic_DNA"/>
</dbReference>
<proteinExistence type="inferred from homology"/>
<dbReference type="Pfam" id="PF05016">
    <property type="entry name" value="ParE_toxin"/>
    <property type="match status" value="1"/>
</dbReference>
<dbReference type="OrthoDB" id="287917at2"/>
<dbReference type="Gene3D" id="3.30.2310.20">
    <property type="entry name" value="RelE-like"/>
    <property type="match status" value="1"/>
</dbReference>
<protein>
    <submittedName>
        <fullName evidence="3">Plasmid stabilization system protein</fullName>
    </submittedName>
</protein>
<comment type="similarity">
    <text evidence="1">Belongs to the RelE toxin family.</text>
</comment>
<evidence type="ECO:0000256" key="2">
    <source>
        <dbReference type="ARBA" id="ARBA00022649"/>
    </source>
</evidence>
<reference evidence="3 4" key="1">
    <citation type="submission" date="2019-02" db="EMBL/GenBank/DDBJ databases">
        <title>Deep-cultivation of Planctomycetes and their phenomic and genomic characterization uncovers novel biology.</title>
        <authorList>
            <person name="Wiegand S."/>
            <person name="Jogler M."/>
            <person name="Boedeker C."/>
            <person name="Pinto D."/>
            <person name="Vollmers J."/>
            <person name="Rivas-Marin E."/>
            <person name="Kohn T."/>
            <person name="Peeters S.H."/>
            <person name="Heuer A."/>
            <person name="Rast P."/>
            <person name="Oberbeckmann S."/>
            <person name="Bunk B."/>
            <person name="Jeske O."/>
            <person name="Meyerdierks A."/>
            <person name="Storesund J.E."/>
            <person name="Kallscheuer N."/>
            <person name="Luecker S."/>
            <person name="Lage O.M."/>
            <person name="Pohl T."/>
            <person name="Merkel B.J."/>
            <person name="Hornburger P."/>
            <person name="Mueller R.-W."/>
            <person name="Bruemmer F."/>
            <person name="Labrenz M."/>
            <person name="Spormann A.M."/>
            <person name="Op Den Camp H."/>
            <person name="Overmann J."/>
            <person name="Amann R."/>
            <person name="Jetten M.S.M."/>
            <person name="Mascher T."/>
            <person name="Medema M.H."/>
            <person name="Devos D.P."/>
            <person name="Kaster A.-K."/>
            <person name="Ovreas L."/>
            <person name="Rohde M."/>
            <person name="Galperin M.Y."/>
            <person name="Jogler C."/>
        </authorList>
    </citation>
    <scope>NUCLEOTIDE SEQUENCE [LARGE SCALE GENOMIC DNA]</scope>
    <source>
        <strain evidence="3 4">CA54</strain>
    </source>
</reference>
<dbReference type="InterPro" id="IPR007712">
    <property type="entry name" value="RelE/ParE_toxin"/>
</dbReference>
<organism evidence="3 4">
    <name type="scientific">Symmachiella macrocystis</name>
    <dbReference type="NCBI Taxonomy" id="2527985"/>
    <lineage>
        <taxon>Bacteria</taxon>
        <taxon>Pseudomonadati</taxon>
        <taxon>Planctomycetota</taxon>
        <taxon>Planctomycetia</taxon>
        <taxon>Planctomycetales</taxon>
        <taxon>Planctomycetaceae</taxon>
        <taxon>Symmachiella</taxon>
    </lineage>
</organism>
<dbReference type="PANTHER" id="PTHR33755">
    <property type="entry name" value="TOXIN PARE1-RELATED"/>
    <property type="match status" value="1"/>
</dbReference>
<dbReference type="RefSeq" id="WP_146370228.1">
    <property type="nucleotide sequence ID" value="NZ_SJPP01000001.1"/>
</dbReference>
<keyword evidence="4" id="KW-1185">Reference proteome</keyword>
<evidence type="ECO:0000313" key="4">
    <source>
        <dbReference type="Proteomes" id="UP000320735"/>
    </source>
</evidence>
<evidence type="ECO:0000313" key="3">
    <source>
        <dbReference type="EMBL" id="TWU12805.1"/>
    </source>
</evidence>
<dbReference type="InterPro" id="IPR035093">
    <property type="entry name" value="RelE/ParE_toxin_dom_sf"/>
</dbReference>
<dbReference type="PANTHER" id="PTHR33755:SF6">
    <property type="entry name" value="PLASMID STABILIZATION SYSTEM PROTEIN"/>
    <property type="match status" value="1"/>
</dbReference>
<gene>
    <name evidence="3" type="ORF">CA54_16300</name>
</gene>
<comment type="caution">
    <text evidence="3">The sequence shown here is derived from an EMBL/GenBank/DDBJ whole genome shotgun (WGS) entry which is preliminary data.</text>
</comment>
<accession>A0A5C6BLC3</accession>
<keyword evidence="2" id="KW-1277">Toxin-antitoxin system</keyword>
<dbReference type="Proteomes" id="UP000320735">
    <property type="component" value="Unassembled WGS sequence"/>
</dbReference>
<name>A0A5C6BLC3_9PLAN</name>
<sequence length="104" mass="11715">MATFRISPEACSDLDQIWDYIGTENDNPSAADALMEKFEKQFILLAPHVHLGTARDDLACNLRMFPVQKYVVLYCPTESGIDVVQVVHSARDIQSVFRDFPNAP</sequence>
<dbReference type="InterPro" id="IPR051803">
    <property type="entry name" value="TA_system_RelE-like_toxin"/>
</dbReference>
<evidence type="ECO:0000256" key="1">
    <source>
        <dbReference type="ARBA" id="ARBA00006226"/>
    </source>
</evidence>